<dbReference type="AlphaFoldDB" id="A0A9D1PGV1"/>
<gene>
    <name evidence="2" type="ORF">H9747_13815</name>
</gene>
<reference evidence="2" key="2">
    <citation type="submission" date="2021-04" db="EMBL/GenBank/DDBJ databases">
        <authorList>
            <person name="Gilroy R."/>
        </authorList>
    </citation>
    <scope>NUCLEOTIDE SEQUENCE</scope>
    <source>
        <strain evidence="2">CHK195-9823</strain>
    </source>
</reference>
<reference evidence="2" key="1">
    <citation type="journal article" date="2021" name="PeerJ">
        <title>Extensive microbial diversity within the chicken gut microbiome revealed by metagenomics and culture.</title>
        <authorList>
            <person name="Gilroy R."/>
            <person name="Ravi A."/>
            <person name="Getino M."/>
            <person name="Pursley I."/>
            <person name="Horton D.L."/>
            <person name="Alikhan N.F."/>
            <person name="Baker D."/>
            <person name="Gharbi K."/>
            <person name="Hall N."/>
            <person name="Watson M."/>
            <person name="Adriaenssens E.M."/>
            <person name="Foster-Nyarko E."/>
            <person name="Jarju S."/>
            <person name="Secka A."/>
            <person name="Antonio M."/>
            <person name="Oren A."/>
            <person name="Chaudhuri R.R."/>
            <person name="La Ragione R."/>
            <person name="Hildebrand F."/>
            <person name="Pallen M.J."/>
        </authorList>
    </citation>
    <scope>NUCLEOTIDE SEQUENCE</scope>
    <source>
        <strain evidence="2">CHK195-9823</strain>
    </source>
</reference>
<evidence type="ECO:0000313" key="2">
    <source>
        <dbReference type="EMBL" id="HIV40047.1"/>
    </source>
</evidence>
<evidence type="ECO:0000313" key="3">
    <source>
        <dbReference type="Proteomes" id="UP000886814"/>
    </source>
</evidence>
<evidence type="ECO:0000256" key="1">
    <source>
        <dbReference type="SAM" id="Phobius"/>
    </source>
</evidence>
<dbReference type="InterPro" id="IPR046140">
    <property type="entry name" value="DUF6142"/>
</dbReference>
<protein>
    <submittedName>
        <fullName evidence="2">Uncharacterized protein</fullName>
    </submittedName>
</protein>
<name>A0A9D1PGV1_9FIRM</name>
<sequence>MAVKRYKYSFANKNHAAKGVVSTACAGISAGIFCVASLCSLAYHGNGGIYLGAMGLAALGISIYGFIMGLRSFSEKHKNQRFCKIGAMANGVIMVIWLALFLVGLS</sequence>
<accession>A0A9D1PGV1</accession>
<keyword evidence="1" id="KW-0472">Membrane</keyword>
<keyword evidence="1" id="KW-1133">Transmembrane helix</keyword>
<dbReference type="EMBL" id="DXIQ01000096">
    <property type="protein sequence ID" value="HIV40047.1"/>
    <property type="molecule type" value="Genomic_DNA"/>
</dbReference>
<comment type="caution">
    <text evidence="2">The sequence shown here is derived from an EMBL/GenBank/DDBJ whole genome shotgun (WGS) entry which is preliminary data.</text>
</comment>
<proteinExistence type="predicted"/>
<feature type="transmembrane region" description="Helical" evidence="1">
    <location>
        <begin position="82"/>
        <end position="105"/>
    </location>
</feature>
<keyword evidence="1" id="KW-0812">Transmembrane</keyword>
<feature type="transmembrane region" description="Helical" evidence="1">
    <location>
        <begin position="20"/>
        <end position="43"/>
    </location>
</feature>
<organism evidence="2 3">
    <name type="scientific">Candidatus Blautia stercorigallinarum</name>
    <dbReference type="NCBI Taxonomy" id="2838501"/>
    <lineage>
        <taxon>Bacteria</taxon>
        <taxon>Bacillati</taxon>
        <taxon>Bacillota</taxon>
        <taxon>Clostridia</taxon>
        <taxon>Lachnospirales</taxon>
        <taxon>Lachnospiraceae</taxon>
        <taxon>Blautia</taxon>
    </lineage>
</organism>
<dbReference type="Proteomes" id="UP000886814">
    <property type="component" value="Unassembled WGS sequence"/>
</dbReference>
<feature type="transmembrane region" description="Helical" evidence="1">
    <location>
        <begin position="49"/>
        <end position="70"/>
    </location>
</feature>
<dbReference type="Pfam" id="PF19639">
    <property type="entry name" value="DUF6142"/>
    <property type="match status" value="1"/>
</dbReference>